<sequence length="11" mass="1206">IMSMKALLGEI</sequence>
<accession>A0A0K0EM50</accession>
<proteinExistence type="predicted"/>
<organism evidence="1">
    <name type="scientific">Strongyloides stercoralis</name>
    <name type="common">Threadworm</name>
    <dbReference type="NCBI Taxonomy" id="6248"/>
    <lineage>
        <taxon>Eukaryota</taxon>
        <taxon>Metazoa</taxon>
        <taxon>Ecdysozoa</taxon>
        <taxon>Nematoda</taxon>
        <taxon>Chromadorea</taxon>
        <taxon>Rhabditida</taxon>
        <taxon>Tylenchina</taxon>
        <taxon>Panagrolaimomorpha</taxon>
        <taxon>Strongyloidoidea</taxon>
        <taxon>Strongyloididae</taxon>
        <taxon>Strongyloides</taxon>
    </lineage>
</organism>
<protein>
    <submittedName>
        <fullName evidence="1">Uncharacterized protein</fullName>
    </submittedName>
</protein>
<evidence type="ECO:0000313" key="1">
    <source>
        <dbReference type="WBParaSite" id="SSTP_0001053800.1"/>
    </source>
</evidence>
<reference evidence="1" key="1">
    <citation type="submission" date="2015-08" db="UniProtKB">
        <authorList>
            <consortium name="WormBaseParasite"/>
        </authorList>
    </citation>
    <scope>IDENTIFICATION</scope>
</reference>
<name>A0A0K0EM50_STRER</name>
<dbReference type="WBParaSite" id="SSTP_0001053800.1">
    <property type="protein sequence ID" value="SSTP_0001053800.1"/>
    <property type="gene ID" value="SSTP_0001053800"/>
</dbReference>